<comment type="caution">
    <text evidence="5">The sequence shown here is derived from an EMBL/GenBank/DDBJ whole genome shotgun (WGS) entry which is preliminary data.</text>
</comment>
<dbReference type="EMBL" id="LWBP01000224">
    <property type="protein sequence ID" value="OQP49946.1"/>
    <property type="molecule type" value="Genomic_DNA"/>
</dbReference>
<dbReference type="GO" id="GO:0046872">
    <property type="term" value="F:metal ion binding"/>
    <property type="evidence" value="ECO:0007669"/>
    <property type="project" value="UniProtKB-KW"/>
</dbReference>
<dbReference type="Gene3D" id="3.40.50.1000">
    <property type="entry name" value="HAD superfamily/HAD-like"/>
    <property type="match status" value="1"/>
</dbReference>
<accession>A0A1V9EUX2</accession>
<dbReference type="InterPro" id="IPR051400">
    <property type="entry name" value="HAD-like_hydrolase"/>
</dbReference>
<dbReference type="GO" id="GO:0016791">
    <property type="term" value="F:phosphatase activity"/>
    <property type="evidence" value="ECO:0007669"/>
    <property type="project" value="TreeGrafter"/>
</dbReference>
<keyword evidence="6" id="KW-1185">Reference proteome</keyword>
<dbReference type="SFLD" id="SFLDG01129">
    <property type="entry name" value="C1.5:_HAD__Beta-PGM__Phosphata"/>
    <property type="match status" value="1"/>
</dbReference>
<keyword evidence="2" id="KW-0479">Metal-binding</keyword>
<dbReference type="AlphaFoldDB" id="A0A1V9EUX2"/>
<dbReference type="InterPro" id="IPR006439">
    <property type="entry name" value="HAD-SF_hydro_IA"/>
</dbReference>
<dbReference type="Gene3D" id="1.20.120.710">
    <property type="entry name" value="Haloacid dehalogenase hydrolase-like domain"/>
    <property type="match status" value="1"/>
</dbReference>
<keyword evidence="3" id="KW-0378">Hydrolase</keyword>
<evidence type="ECO:0000256" key="2">
    <source>
        <dbReference type="ARBA" id="ARBA00022723"/>
    </source>
</evidence>
<sequence>MLIESIDTLIFDLDNTLIDRNAAMRLTIQTWLTEQGCKGKRLQTALEDCMQHDNWGYADRLEFSAWMLGKYGKSKDTTAKQVQQLLHINNSRNVQPDPQVQTLLQALRNRFLLVLATNGGSRTQRAKLQHTQLEQFFQPEAIFVSGEMEYEKPDPRYFHRIVNELRLDVASTVVVGDNLLNDIKAAGECGLYTCWVSHGRVKNTGTEPTITIGNITEISAWSKQLI</sequence>
<dbReference type="Pfam" id="PF13419">
    <property type="entry name" value="HAD_2"/>
    <property type="match status" value="1"/>
</dbReference>
<dbReference type="PANTHER" id="PTHR46470:SF2">
    <property type="entry name" value="GLYCERALDEHYDE 3-PHOSPHATE PHOSPHATASE"/>
    <property type="match status" value="1"/>
</dbReference>
<dbReference type="InterPro" id="IPR023214">
    <property type="entry name" value="HAD_sf"/>
</dbReference>
<dbReference type="OrthoDB" id="9809962at2"/>
<evidence type="ECO:0000313" key="5">
    <source>
        <dbReference type="EMBL" id="OQP49946.1"/>
    </source>
</evidence>
<gene>
    <name evidence="5" type="ORF">A4R26_30310</name>
</gene>
<protein>
    <recommendedName>
        <fullName evidence="7">HAD family hydrolase</fullName>
    </recommendedName>
</protein>
<dbReference type="Proteomes" id="UP000192276">
    <property type="component" value="Unassembled WGS sequence"/>
</dbReference>
<evidence type="ECO:0000256" key="3">
    <source>
        <dbReference type="ARBA" id="ARBA00022801"/>
    </source>
</evidence>
<dbReference type="RefSeq" id="WP_081170079.1">
    <property type="nucleotide sequence ID" value="NZ_LWBP01000224.1"/>
</dbReference>
<dbReference type="PANTHER" id="PTHR46470">
    <property type="entry name" value="N-ACYLNEURAMINATE-9-PHOSPHATASE"/>
    <property type="match status" value="1"/>
</dbReference>
<evidence type="ECO:0000256" key="1">
    <source>
        <dbReference type="ARBA" id="ARBA00001946"/>
    </source>
</evidence>
<name>A0A1V9EUX2_9BACT</name>
<dbReference type="STRING" id="550983.A4R26_30310"/>
<reference evidence="6" key="1">
    <citation type="submission" date="2016-04" db="EMBL/GenBank/DDBJ databases">
        <authorList>
            <person name="Chen L."/>
            <person name="Zhuang W."/>
            <person name="Wang G."/>
        </authorList>
    </citation>
    <scope>NUCLEOTIDE SEQUENCE [LARGE SCALE GENOMIC DNA]</scope>
    <source>
        <strain evidence="6">208</strain>
    </source>
</reference>
<dbReference type="NCBIfam" id="TIGR01509">
    <property type="entry name" value="HAD-SF-IA-v3"/>
    <property type="match status" value="1"/>
</dbReference>
<evidence type="ECO:0000313" key="6">
    <source>
        <dbReference type="Proteomes" id="UP000192276"/>
    </source>
</evidence>
<proteinExistence type="predicted"/>
<evidence type="ECO:0000256" key="4">
    <source>
        <dbReference type="ARBA" id="ARBA00022842"/>
    </source>
</evidence>
<dbReference type="SFLD" id="SFLDS00003">
    <property type="entry name" value="Haloacid_Dehalogenase"/>
    <property type="match status" value="1"/>
</dbReference>
<dbReference type="InterPro" id="IPR041492">
    <property type="entry name" value="HAD_2"/>
</dbReference>
<dbReference type="SUPFAM" id="SSF56784">
    <property type="entry name" value="HAD-like"/>
    <property type="match status" value="1"/>
</dbReference>
<organism evidence="5 6">
    <name type="scientific">Niastella populi</name>
    <dbReference type="NCBI Taxonomy" id="550983"/>
    <lineage>
        <taxon>Bacteria</taxon>
        <taxon>Pseudomonadati</taxon>
        <taxon>Bacteroidota</taxon>
        <taxon>Chitinophagia</taxon>
        <taxon>Chitinophagales</taxon>
        <taxon>Chitinophagaceae</taxon>
        <taxon>Niastella</taxon>
    </lineage>
</organism>
<keyword evidence="4" id="KW-0460">Magnesium</keyword>
<comment type="cofactor">
    <cofactor evidence="1">
        <name>Mg(2+)</name>
        <dbReference type="ChEBI" id="CHEBI:18420"/>
    </cofactor>
</comment>
<dbReference type="GO" id="GO:0044281">
    <property type="term" value="P:small molecule metabolic process"/>
    <property type="evidence" value="ECO:0007669"/>
    <property type="project" value="UniProtKB-ARBA"/>
</dbReference>
<dbReference type="NCBIfam" id="TIGR01549">
    <property type="entry name" value="HAD-SF-IA-v1"/>
    <property type="match status" value="1"/>
</dbReference>
<dbReference type="InterPro" id="IPR036412">
    <property type="entry name" value="HAD-like_sf"/>
</dbReference>
<evidence type="ECO:0008006" key="7">
    <source>
        <dbReference type="Google" id="ProtNLM"/>
    </source>
</evidence>